<dbReference type="PROSITE" id="PS50929">
    <property type="entry name" value="ABC_TM1F"/>
    <property type="match status" value="1"/>
</dbReference>
<name>A0ABZ3C8A2_9ACTN</name>
<evidence type="ECO:0000256" key="2">
    <source>
        <dbReference type="ARBA" id="ARBA00022692"/>
    </source>
</evidence>
<dbReference type="GO" id="GO:0005524">
    <property type="term" value="F:ATP binding"/>
    <property type="evidence" value="ECO:0007669"/>
    <property type="project" value="UniProtKB-KW"/>
</dbReference>
<evidence type="ECO:0000256" key="1">
    <source>
        <dbReference type="ARBA" id="ARBA00004651"/>
    </source>
</evidence>
<feature type="transmembrane region" description="Helical" evidence="7">
    <location>
        <begin position="18"/>
        <end position="39"/>
    </location>
</feature>
<dbReference type="PROSITE" id="PS00211">
    <property type="entry name" value="ABC_TRANSPORTER_1"/>
    <property type="match status" value="1"/>
</dbReference>
<evidence type="ECO:0000256" key="7">
    <source>
        <dbReference type="SAM" id="Phobius"/>
    </source>
</evidence>
<feature type="domain" description="ABC transporter" evidence="8">
    <location>
        <begin position="363"/>
        <end position="596"/>
    </location>
</feature>
<dbReference type="InterPro" id="IPR003593">
    <property type="entry name" value="AAA+_ATPase"/>
</dbReference>
<evidence type="ECO:0000313" key="10">
    <source>
        <dbReference type="EMBL" id="WZW97997.1"/>
    </source>
</evidence>
<dbReference type="PANTHER" id="PTHR24221:SF654">
    <property type="entry name" value="ATP-BINDING CASSETTE SUB-FAMILY B MEMBER 6"/>
    <property type="match status" value="1"/>
</dbReference>
<keyword evidence="11" id="KW-1185">Reference proteome</keyword>
<dbReference type="InterPro" id="IPR036640">
    <property type="entry name" value="ABC1_TM_sf"/>
</dbReference>
<feature type="transmembrane region" description="Helical" evidence="7">
    <location>
        <begin position="134"/>
        <end position="155"/>
    </location>
</feature>
<sequence>MDSILRALREAHQLTPRYVGIVITSVLIAATALLTPYLTKLATDEVVAQVGGGGRGVSALVWIAAGLLAVELANTLLSNIGGYLGDTMSMRLRAILSSRYYNKLLGLPQRYFDTQLTGTIINRLNRSIIELTQFLASFSNNFFPTLITVVAVLVIAGFYYWPLALLLFIVYPLFTWLTMLTSKRWQTLEGRKNLQLDLAGGRFAEAVGQIRVVKSFVRERDELDRFDDHYRSTVATTHEQSRWWHLMDVARRGSINVIFFGIYVIIFVRTAGGEFTLGDMVMLLQLMGMARTPVMMMSYLVDASQHAIAGTRSYFEVMDELPEPRAAIGDVRSPDLDAAPGSPAAVLAPPAPQVMADPDAAAFAFEHVRFGYDDTEVLRDITFAAAPGERIALVSESGGGKTTLVNLLLGLYAPDAGTVRLGGVDASTMPLAEVRARTGVVFQDASLFSGTIAENITYGRPGASRDAIVEAARRAHAHDFIARLANGYDAEIGERGIKLSGGQKQRIAVARAMLKDAPLLVLDEATSSLDSRAERLVQAGLEELMAERTSLIIAHRLSTISTVDRIITLRDGRIDEVGSPEELADSGGIYAELLALQASNTKRDRKRLQRYDITG</sequence>
<dbReference type="Proteomes" id="UP001434337">
    <property type="component" value="Chromosome"/>
</dbReference>
<dbReference type="Pfam" id="PF00005">
    <property type="entry name" value="ABC_tran"/>
    <property type="match status" value="1"/>
</dbReference>
<evidence type="ECO:0000256" key="6">
    <source>
        <dbReference type="ARBA" id="ARBA00023136"/>
    </source>
</evidence>
<gene>
    <name evidence="10" type="ORF">PCC79_14025</name>
</gene>
<evidence type="ECO:0000259" key="9">
    <source>
        <dbReference type="PROSITE" id="PS50929"/>
    </source>
</evidence>
<dbReference type="PROSITE" id="PS50893">
    <property type="entry name" value="ABC_TRANSPORTER_2"/>
    <property type="match status" value="1"/>
</dbReference>
<dbReference type="InterPro" id="IPR017871">
    <property type="entry name" value="ABC_transporter-like_CS"/>
</dbReference>
<dbReference type="EMBL" id="CP115965">
    <property type="protein sequence ID" value="WZW97997.1"/>
    <property type="molecule type" value="Genomic_DNA"/>
</dbReference>
<dbReference type="SMART" id="SM00382">
    <property type="entry name" value="AAA"/>
    <property type="match status" value="1"/>
</dbReference>
<comment type="subcellular location">
    <subcellularLocation>
        <location evidence="1">Cell membrane</location>
        <topology evidence="1">Multi-pass membrane protein</topology>
    </subcellularLocation>
</comment>
<protein>
    <submittedName>
        <fullName evidence="10">ABC transporter ATP-binding protein</fullName>
    </submittedName>
</protein>
<dbReference type="InterPro" id="IPR003439">
    <property type="entry name" value="ABC_transporter-like_ATP-bd"/>
</dbReference>
<evidence type="ECO:0000256" key="3">
    <source>
        <dbReference type="ARBA" id="ARBA00022741"/>
    </source>
</evidence>
<dbReference type="SUPFAM" id="SSF52540">
    <property type="entry name" value="P-loop containing nucleoside triphosphate hydrolases"/>
    <property type="match status" value="1"/>
</dbReference>
<dbReference type="Gene3D" id="3.40.50.300">
    <property type="entry name" value="P-loop containing nucleotide triphosphate hydrolases"/>
    <property type="match status" value="1"/>
</dbReference>
<dbReference type="Gene3D" id="1.20.1560.10">
    <property type="entry name" value="ABC transporter type 1, transmembrane domain"/>
    <property type="match status" value="1"/>
</dbReference>
<dbReference type="RefSeq" id="WP_232550119.1">
    <property type="nucleotide sequence ID" value="NZ_CP115965.1"/>
</dbReference>
<keyword evidence="6 7" id="KW-0472">Membrane</keyword>
<evidence type="ECO:0000256" key="4">
    <source>
        <dbReference type="ARBA" id="ARBA00022840"/>
    </source>
</evidence>
<evidence type="ECO:0000313" key="11">
    <source>
        <dbReference type="Proteomes" id="UP001434337"/>
    </source>
</evidence>
<evidence type="ECO:0000256" key="5">
    <source>
        <dbReference type="ARBA" id="ARBA00022989"/>
    </source>
</evidence>
<evidence type="ECO:0000259" key="8">
    <source>
        <dbReference type="PROSITE" id="PS50893"/>
    </source>
</evidence>
<dbReference type="SUPFAM" id="SSF90123">
    <property type="entry name" value="ABC transporter transmembrane region"/>
    <property type="match status" value="1"/>
</dbReference>
<keyword evidence="2 7" id="KW-0812">Transmembrane</keyword>
<dbReference type="CDD" id="cd07346">
    <property type="entry name" value="ABC_6TM_exporters"/>
    <property type="match status" value="1"/>
</dbReference>
<dbReference type="PANTHER" id="PTHR24221">
    <property type="entry name" value="ATP-BINDING CASSETTE SUB-FAMILY B"/>
    <property type="match status" value="1"/>
</dbReference>
<proteinExistence type="predicted"/>
<dbReference type="InterPro" id="IPR027417">
    <property type="entry name" value="P-loop_NTPase"/>
</dbReference>
<reference evidence="10 11" key="1">
    <citation type="journal article" date="2023" name="Environ Microbiome">
        <title>A coral-associated actinobacterium mitigates coral bleaching under heat stress.</title>
        <authorList>
            <person name="Li J."/>
            <person name="Zou Y."/>
            <person name="Li Q."/>
            <person name="Zhang J."/>
            <person name="Bourne D.G."/>
            <person name="Lyu Y."/>
            <person name="Liu C."/>
            <person name="Zhang S."/>
        </authorList>
    </citation>
    <scope>NUCLEOTIDE SEQUENCE [LARGE SCALE GENOMIC DNA]</scope>
    <source>
        <strain evidence="10 11">SCSIO 13291</strain>
    </source>
</reference>
<dbReference type="InterPro" id="IPR011527">
    <property type="entry name" value="ABC1_TM_dom"/>
</dbReference>
<feature type="transmembrane region" description="Helical" evidence="7">
    <location>
        <begin position="249"/>
        <end position="268"/>
    </location>
</feature>
<keyword evidence="5 7" id="KW-1133">Transmembrane helix</keyword>
<feature type="domain" description="ABC transmembrane type-1" evidence="9">
    <location>
        <begin position="19"/>
        <end position="306"/>
    </location>
</feature>
<keyword evidence="3" id="KW-0547">Nucleotide-binding</keyword>
<dbReference type="Pfam" id="PF00664">
    <property type="entry name" value="ABC_membrane"/>
    <property type="match status" value="1"/>
</dbReference>
<accession>A0ABZ3C8A2</accession>
<organism evidence="10 11">
    <name type="scientific">Propioniciclava soli</name>
    <dbReference type="NCBI Taxonomy" id="2775081"/>
    <lineage>
        <taxon>Bacteria</taxon>
        <taxon>Bacillati</taxon>
        <taxon>Actinomycetota</taxon>
        <taxon>Actinomycetes</taxon>
        <taxon>Propionibacteriales</taxon>
        <taxon>Propionibacteriaceae</taxon>
        <taxon>Propioniciclava</taxon>
    </lineage>
</organism>
<keyword evidence="4 10" id="KW-0067">ATP-binding</keyword>
<dbReference type="InterPro" id="IPR039421">
    <property type="entry name" value="Type_1_exporter"/>
</dbReference>
<feature type="transmembrane region" description="Helical" evidence="7">
    <location>
        <begin position="161"/>
        <end position="182"/>
    </location>
</feature>
<feature type="transmembrane region" description="Helical" evidence="7">
    <location>
        <begin position="59"/>
        <end position="84"/>
    </location>
</feature>